<gene>
    <name evidence="7" type="ORF">GPZ80_08875</name>
</gene>
<evidence type="ECO:0000256" key="6">
    <source>
        <dbReference type="SAM" id="Phobius"/>
    </source>
</evidence>
<dbReference type="EMBL" id="JABVED010000003">
    <property type="protein sequence ID" value="MBC6447285.1"/>
    <property type="molecule type" value="Genomic_DNA"/>
</dbReference>
<keyword evidence="3 6" id="KW-0812">Transmembrane</keyword>
<feature type="transmembrane region" description="Helical" evidence="6">
    <location>
        <begin position="122"/>
        <end position="144"/>
    </location>
</feature>
<feature type="transmembrane region" description="Helical" evidence="6">
    <location>
        <begin position="21"/>
        <end position="44"/>
    </location>
</feature>
<feature type="transmembrane region" description="Helical" evidence="6">
    <location>
        <begin position="156"/>
        <end position="175"/>
    </location>
</feature>
<dbReference type="PANTHER" id="PTHR30250">
    <property type="entry name" value="PST FAMILY PREDICTED COLANIC ACID TRANSPORTER"/>
    <property type="match status" value="1"/>
</dbReference>
<dbReference type="Proteomes" id="UP000734823">
    <property type="component" value="Unassembled WGS sequence"/>
</dbReference>
<feature type="transmembrane region" description="Helical" evidence="6">
    <location>
        <begin position="222"/>
        <end position="241"/>
    </location>
</feature>
<dbReference type="RefSeq" id="WP_187219742.1">
    <property type="nucleotide sequence ID" value="NZ_JABVED010000003.1"/>
</dbReference>
<evidence type="ECO:0000256" key="4">
    <source>
        <dbReference type="ARBA" id="ARBA00022989"/>
    </source>
</evidence>
<keyword evidence="5 6" id="KW-0472">Membrane</keyword>
<evidence type="ECO:0000256" key="2">
    <source>
        <dbReference type="ARBA" id="ARBA00022475"/>
    </source>
</evidence>
<evidence type="ECO:0000313" key="8">
    <source>
        <dbReference type="Proteomes" id="UP000734823"/>
    </source>
</evidence>
<evidence type="ECO:0000256" key="5">
    <source>
        <dbReference type="ARBA" id="ARBA00023136"/>
    </source>
</evidence>
<keyword evidence="2" id="KW-1003">Cell membrane</keyword>
<organism evidence="7 8">
    <name type="scientific">Actinokineospora xionganensis</name>
    <dbReference type="NCBI Taxonomy" id="2684470"/>
    <lineage>
        <taxon>Bacteria</taxon>
        <taxon>Bacillati</taxon>
        <taxon>Actinomycetota</taxon>
        <taxon>Actinomycetes</taxon>
        <taxon>Pseudonocardiales</taxon>
        <taxon>Pseudonocardiaceae</taxon>
        <taxon>Actinokineospora</taxon>
    </lineage>
</organism>
<proteinExistence type="predicted"/>
<feature type="transmembrane region" description="Helical" evidence="6">
    <location>
        <begin position="325"/>
        <end position="343"/>
    </location>
</feature>
<sequence>MTVSGSNEATPALGRGRFDAVLVAGALGVNNVASYLLTLVAARLLVPAAFGELGSLLAVLVIGAVPALGLQTVVALRVAGDASPRPPGPLTALGFGTSVSITVVALLSTPLFVWLLHLDGPGAMLFLALALGPITLNGLWYGTLQGAQRFGTMSRLVVTEGAGRIGGTLLGLMITRTPTGALAGAAAGAVVVAFVGWLICGKPRPTGLDIAHVRDVLHAAQALLALVLLVNLDLVLARHTLPEDLAGAYAVGAVLTKIAYWLPYAIAIVVLPRLASDEGRRRVIPLALGLCAVLNVIVVGGSALFGELGVRLIGGAKYASSVIPLWEFALVGSLLSLVQILLFSRI</sequence>
<evidence type="ECO:0000313" key="7">
    <source>
        <dbReference type="EMBL" id="MBC6447285.1"/>
    </source>
</evidence>
<accession>A0ABR7L3L3</accession>
<keyword evidence="8" id="KW-1185">Reference proteome</keyword>
<feature type="transmembrane region" description="Helical" evidence="6">
    <location>
        <begin position="247"/>
        <end position="271"/>
    </location>
</feature>
<reference evidence="7 8" key="1">
    <citation type="submission" date="2020-06" db="EMBL/GenBank/DDBJ databases">
        <title>Actinokineospora xiongansis sp. nov., isolated from soil of Baiyangdian.</title>
        <authorList>
            <person name="Zhang X."/>
        </authorList>
    </citation>
    <scope>NUCLEOTIDE SEQUENCE [LARGE SCALE GENOMIC DNA]</scope>
    <source>
        <strain evidence="7 8">HBU206404</strain>
    </source>
</reference>
<feature type="transmembrane region" description="Helical" evidence="6">
    <location>
        <begin position="181"/>
        <end position="201"/>
    </location>
</feature>
<comment type="caution">
    <text evidence="7">The sequence shown here is derived from an EMBL/GenBank/DDBJ whole genome shotgun (WGS) entry which is preliminary data.</text>
</comment>
<name>A0ABR7L3L3_9PSEU</name>
<dbReference type="InterPro" id="IPR050833">
    <property type="entry name" value="Poly_Biosynth_Transport"/>
</dbReference>
<evidence type="ECO:0000256" key="3">
    <source>
        <dbReference type="ARBA" id="ARBA00022692"/>
    </source>
</evidence>
<feature type="transmembrane region" description="Helical" evidence="6">
    <location>
        <begin position="283"/>
        <end position="305"/>
    </location>
</feature>
<keyword evidence="4 6" id="KW-1133">Transmembrane helix</keyword>
<feature type="transmembrane region" description="Helical" evidence="6">
    <location>
        <begin position="56"/>
        <end position="78"/>
    </location>
</feature>
<feature type="non-terminal residue" evidence="7">
    <location>
        <position position="346"/>
    </location>
</feature>
<comment type="subcellular location">
    <subcellularLocation>
        <location evidence="1">Cell membrane</location>
        <topology evidence="1">Multi-pass membrane protein</topology>
    </subcellularLocation>
</comment>
<evidence type="ECO:0000256" key="1">
    <source>
        <dbReference type="ARBA" id="ARBA00004651"/>
    </source>
</evidence>
<dbReference type="PANTHER" id="PTHR30250:SF11">
    <property type="entry name" value="O-ANTIGEN TRANSPORTER-RELATED"/>
    <property type="match status" value="1"/>
</dbReference>
<feature type="transmembrane region" description="Helical" evidence="6">
    <location>
        <begin position="90"/>
        <end position="116"/>
    </location>
</feature>
<protein>
    <submittedName>
        <fullName evidence="7">Polysaccharide biosynthesis protein</fullName>
    </submittedName>
</protein>